<dbReference type="Pfam" id="PF13812">
    <property type="entry name" value="PPR_3"/>
    <property type="match status" value="1"/>
</dbReference>
<name>A0A1R3IQ44_COCAP</name>
<keyword evidence="2" id="KW-0677">Repeat</keyword>
<sequence length="480" mass="56284">MDIIRETGSNNVEMRKRLEQSSIKVSSELVVEVLSRVRNNWEVAFTFFLWAGKQPGYAHSLREYHSMIYILGKMRKFDTAWSLIDEMRGGRTGPSLVTPQTLLIMIRRYCAVHDVGRAINTFYAYKKFKFDVGIEEFQSLLSALCRYKNVQDAEHLMFCNKDVFPFNTKSFNIILNGWCNVIGSPREAERVWREMSKRAIPHDVVSYACVMSCYSKACNLNKVLKLFSQMKRMGVEPDRKVYNAIIHALAKARHVKEAINLLKTMEEKGIRPNVVTYNSLIKPLCKARKIDEARNAFDEMLQRGLSPTIRTYHAFFRILRNGEEVFELLEKMRKMGCQPTNDTYIMLIRKFSRWCQFDNVFKLWNEMTENGVNPDRSSYIVLIHGLFLNGKLDEAYKYYVEMKEKQYLPEPKIDEMLQSWVSGKQYAEQQMADLKNNQLQDNKLGNQIRVEPKKVDQEKDFLRETETKRVVRERGFSFGE</sequence>
<proteinExistence type="inferred from homology"/>
<evidence type="ECO:0000313" key="5">
    <source>
        <dbReference type="Proteomes" id="UP000188268"/>
    </source>
</evidence>
<feature type="repeat" description="PPR" evidence="3">
    <location>
        <begin position="273"/>
        <end position="307"/>
    </location>
</feature>
<dbReference type="EMBL" id="AWWV01009701">
    <property type="protein sequence ID" value="OMO84692.1"/>
    <property type="molecule type" value="Genomic_DNA"/>
</dbReference>
<dbReference type="Proteomes" id="UP000188268">
    <property type="component" value="Unassembled WGS sequence"/>
</dbReference>
<feature type="repeat" description="PPR" evidence="3">
    <location>
        <begin position="203"/>
        <end position="237"/>
    </location>
</feature>
<evidence type="ECO:0000256" key="1">
    <source>
        <dbReference type="ARBA" id="ARBA00007626"/>
    </source>
</evidence>
<evidence type="ECO:0008006" key="6">
    <source>
        <dbReference type="Google" id="ProtNLM"/>
    </source>
</evidence>
<evidence type="ECO:0000313" key="4">
    <source>
        <dbReference type="EMBL" id="OMO84692.1"/>
    </source>
</evidence>
<feature type="repeat" description="PPR" evidence="3">
    <location>
        <begin position="167"/>
        <end position="202"/>
    </location>
</feature>
<dbReference type="PANTHER" id="PTHR47939:SF5">
    <property type="entry name" value="PENTACOTRIPEPTIDE-REPEAT REGION OF PRORP DOMAIN-CONTAINING PROTEIN"/>
    <property type="match status" value="1"/>
</dbReference>
<dbReference type="NCBIfam" id="TIGR00756">
    <property type="entry name" value="PPR"/>
    <property type="match status" value="6"/>
</dbReference>
<accession>A0A1R3IQ44</accession>
<dbReference type="InterPro" id="IPR002885">
    <property type="entry name" value="PPR_rpt"/>
</dbReference>
<dbReference type="PANTHER" id="PTHR47939">
    <property type="entry name" value="MEMBRANE-ASSOCIATED SALT-INDUCIBLE PROTEIN-LIKE"/>
    <property type="match status" value="1"/>
</dbReference>
<comment type="similarity">
    <text evidence="1">Belongs to the PPR family. P subfamily.</text>
</comment>
<evidence type="ECO:0000256" key="2">
    <source>
        <dbReference type="ARBA" id="ARBA00022737"/>
    </source>
</evidence>
<dbReference type="Pfam" id="PF13041">
    <property type="entry name" value="PPR_2"/>
    <property type="match status" value="1"/>
</dbReference>
<dbReference type="OrthoDB" id="185373at2759"/>
<dbReference type="PROSITE" id="PS51375">
    <property type="entry name" value="PPR"/>
    <property type="match status" value="6"/>
</dbReference>
<comment type="caution">
    <text evidence="4">The sequence shown here is derived from an EMBL/GenBank/DDBJ whole genome shotgun (WGS) entry which is preliminary data.</text>
</comment>
<dbReference type="AlphaFoldDB" id="A0A1R3IQ44"/>
<feature type="repeat" description="PPR" evidence="3">
    <location>
        <begin position="238"/>
        <end position="272"/>
    </location>
</feature>
<dbReference type="Gene3D" id="1.25.40.10">
    <property type="entry name" value="Tetratricopeptide repeat domain"/>
    <property type="match status" value="3"/>
</dbReference>
<keyword evidence="5" id="KW-1185">Reference proteome</keyword>
<protein>
    <recommendedName>
        <fullName evidence="6">Pentacotripeptide-repeat region of PRORP domain-containing protein</fullName>
    </recommendedName>
</protein>
<dbReference type="InterPro" id="IPR011990">
    <property type="entry name" value="TPR-like_helical_dom_sf"/>
</dbReference>
<dbReference type="Pfam" id="PF01535">
    <property type="entry name" value="PPR"/>
    <property type="match status" value="2"/>
</dbReference>
<reference evidence="4 5" key="1">
    <citation type="submission" date="2013-09" db="EMBL/GenBank/DDBJ databases">
        <title>Corchorus capsularis genome sequencing.</title>
        <authorList>
            <person name="Alam M."/>
            <person name="Haque M.S."/>
            <person name="Islam M.S."/>
            <person name="Emdad E.M."/>
            <person name="Islam M.M."/>
            <person name="Ahmed B."/>
            <person name="Halim A."/>
            <person name="Hossen Q.M.M."/>
            <person name="Hossain M.Z."/>
            <person name="Ahmed R."/>
            <person name="Khan M.M."/>
            <person name="Islam R."/>
            <person name="Rashid M.M."/>
            <person name="Khan S.A."/>
            <person name="Rahman M.S."/>
            <person name="Alam M."/>
        </authorList>
    </citation>
    <scope>NUCLEOTIDE SEQUENCE [LARGE SCALE GENOMIC DNA]</scope>
    <source>
        <strain evidence="5">cv. CVL-1</strain>
        <tissue evidence="4">Whole seedling</tissue>
    </source>
</reference>
<dbReference type="OMA" id="NSCAAAH"/>
<gene>
    <name evidence="4" type="ORF">CCACVL1_10709</name>
</gene>
<dbReference type="Pfam" id="PF12854">
    <property type="entry name" value="PPR_1"/>
    <property type="match status" value="1"/>
</dbReference>
<dbReference type="Gramene" id="OMO84692">
    <property type="protein sequence ID" value="OMO84692"/>
    <property type="gene ID" value="CCACVL1_10709"/>
</dbReference>
<feature type="repeat" description="PPR" evidence="3">
    <location>
        <begin position="375"/>
        <end position="409"/>
    </location>
</feature>
<evidence type="ECO:0000256" key="3">
    <source>
        <dbReference type="PROSITE-ProRule" id="PRU00708"/>
    </source>
</evidence>
<dbReference type="InterPro" id="IPR050667">
    <property type="entry name" value="PPR-containing_protein"/>
</dbReference>
<feature type="repeat" description="PPR" evidence="3">
    <location>
        <begin position="340"/>
        <end position="374"/>
    </location>
</feature>
<organism evidence="4 5">
    <name type="scientific">Corchorus capsularis</name>
    <name type="common">Jute</name>
    <dbReference type="NCBI Taxonomy" id="210143"/>
    <lineage>
        <taxon>Eukaryota</taxon>
        <taxon>Viridiplantae</taxon>
        <taxon>Streptophyta</taxon>
        <taxon>Embryophyta</taxon>
        <taxon>Tracheophyta</taxon>
        <taxon>Spermatophyta</taxon>
        <taxon>Magnoliopsida</taxon>
        <taxon>eudicotyledons</taxon>
        <taxon>Gunneridae</taxon>
        <taxon>Pentapetalae</taxon>
        <taxon>rosids</taxon>
        <taxon>malvids</taxon>
        <taxon>Malvales</taxon>
        <taxon>Malvaceae</taxon>
        <taxon>Grewioideae</taxon>
        <taxon>Apeibeae</taxon>
        <taxon>Corchorus</taxon>
    </lineage>
</organism>